<feature type="binding site" evidence="5">
    <location>
        <position position="247"/>
    </location>
    <ligand>
        <name>pyridoxal 5'-phosphate</name>
        <dbReference type="ChEBI" id="CHEBI:597326"/>
    </ligand>
</feature>
<dbReference type="Gene3D" id="3.20.20.10">
    <property type="entry name" value="Alanine racemase"/>
    <property type="match status" value="1"/>
</dbReference>
<dbReference type="FunFam" id="3.20.20.10:FF:000003">
    <property type="entry name" value="Diaminopimelate decarboxylase"/>
    <property type="match status" value="1"/>
</dbReference>
<keyword evidence="4 5" id="KW-0456">Lyase</keyword>
<dbReference type="InterPro" id="IPR009006">
    <property type="entry name" value="Ala_racemase/Decarboxylase_C"/>
</dbReference>
<feature type="active site" description="Proton donor" evidence="7">
    <location>
        <position position="351"/>
    </location>
</feature>
<evidence type="ECO:0000256" key="4">
    <source>
        <dbReference type="ARBA" id="ARBA00023239"/>
    </source>
</evidence>
<evidence type="ECO:0000256" key="6">
    <source>
        <dbReference type="NCBIfam" id="TIGR01048"/>
    </source>
</evidence>
<reference evidence="11 12" key="1">
    <citation type="submission" date="2018-04" db="EMBL/GenBank/DDBJ databases">
        <title>Complete genome sequence of Hydrogenophilus thermoluteolus TH-1.</title>
        <authorList>
            <person name="Arai H."/>
        </authorList>
    </citation>
    <scope>NUCLEOTIDE SEQUENCE [LARGE SCALE GENOMIC DNA]</scope>
    <source>
        <strain evidence="11 12">TH-1</strain>
    </source>
</reference>
<comment type="cofactor">
    <cofactor evidence="1 5 7 8">
        <name>pyridoxal 5'-phosphate</name>
        <dbReference type="ChEBI" id="CHEBI:597326"/>
    </cofactor>
</comment>
<dbReference type="PROSITE" id="PS00879">
    <property type="entry name" value="ODR_DC_2_2"/>
    <property type="match status" value="1"/>
</dbReference>
<evidence type="ECO:0000256" key="3">
    <source>
        <dbReference type="ARBA" id="ARBA00022898"/>
    </source>
</evidence>
<feature type="binding site" evidence="5">
    <location>
        <begin position="281"/>
        <end position="284"/>
    </location>
    <ligand>
        <name>pyridoxal 5'-phosphate</name>
        <dbReference type="ChEBI" id="CHEBI:597326"/>
    </ligand>
</feature>
<dbReference type="GO" id="GO:0030170">
    <property type="term" value="F:pyridoxal phosphate binding"/>
    <property type="evidence" value="ECO:0007669"/>
    <property type="project" value="UniProtKB-UniRule"/>
</dbReference>
<name>A0A2Z6DZ37_HYDTE</name>
<keyword evidence="12" id="KW-1185">Reference proteome</keyword>
<sequence length="426" mass="46146">MTPSDLFPMPTLSRRNGTLTLETTPLTAIAESYGTPCYVYSEAAIRAAWAAYREGLPPEAGTIHYAVKANSNLSILRLFAELGAGFDIVSGGELERVVAAGGKPETVVFSGVGKAVWEIERALELGIGAFHVESLPELERIATIAQAHGVTAPISFRVNPDVDPKTHPYIATGLARSKFGVTLDEARIGYRQAMDHPALSVVGVACHIGSQLIDDAPLIEAAERIRRFVEELADEGIRLTTIDLGGGIGIRYRDESPLDVAQTLRRLRAVFAGRPERLAVEPGRSLVGAAGLLLTRVEYVKIRDDHTFFVVDAAMNDLMRPALYEAWHEIVPVVDRPECLPRTGDVVGPVCETGDFLGLGRTLAVAAGDLLAVLCAGAYGMTMSSNYNTRPRAAEVLVRDSSHQLIRPREKREQLWADEFALLPNA</sequence>
<evidence type="ECO:0000256" key="2">
    <source>
        <dbReference type="ARBA" id="ARBA00022793"/>
    </source>
</evidence>
<evidence type="ECO:0000313" key="12">
    <source>
        <dbReference type="Proteomes" id="UP000262004"/>
    </source>
</evidence>
<dbReference type="PANTHER" id="PTHR43727">
    <property type="entry name" value="DIAMINOPIMELATE DECARBOXYLASE"/>
    <property type="match status" value="1"/>
</dbReference>
<feature type="binding site" evidence="5">
    <location>
        <position position="320"/>
    </location>
    <ligand>
        <name>substrate</name>
    </ligand>
</feature>
<dbReference type="Pfam" id="PF02784">
    <property type="entry name" value="Orn_Arg_deC_N"/>
    <property type="match status" value="1"/>
</dbReference>
<dbReference type="PANTHER" id="PTHR43727:SF2">
    <property type="entry name" value="GROUP IV DECARBOXYLASE"/>
    <property type="match status" value="1"/>
</dbReference>
<dbReference type="InterPro" id="IPR029066">
    <property type="entry name" value="PLP-binding_barrel"/>
</dbReference>
<feature type="modified residue" description="N6-(pyridoxal phosphate)lysine" evidence="5 7">
    <location>
        <position position="68"/>
    </location>
</feature>
<feature type="binding site" evidence="5">
    <location>
        <position position="324"/>
    </location>
    <ligand>
        <name>substrate</name>
    </ligand>
</feature>
<keyword evidence="5" id="KW-0028">Amino-acid biosynthesis</keyword>
<dbReference type="KEGG" id="htl:HPTL_1335"/>
<dbReference type="NCBIfam" id="TIGR01048">
    <property type="entry name" value="lysA"/>
    <property type="match status" value="1"/>
</dbReference>
<evidence type="ECO:0000256" key="1">
    <source>
        <dbReference type="ARBA" id="ARBA00001933"/>
    </source>
</evidence>
<feature type="domain" description="Orn/DAP/Arg decarboxylase 2 C-terminal" evidence="9">
    <location>
        <begin position="37"/>
        <end position="377"/>
    </location>
</feature>
<dbReference type="InterPro" id="IPR022657">
    <property type="entry name" value="De-COase2_CS"/>
</dbReference>
<evidence type="ECO:0000256" key="5">
    <source>
        <dbReference type="HAMAP-Rule" id="MF_02120"/>
    </source>
</evidence>
<feature type="domain" description="Orn/DAP/Arg decarboxylase 2 N-terminal" evidence="10">
    <location>
        <begin position="43"/>
        <end position="287"/>
    </location>
</feature>
<dbReference type="EMBL" id="AP018558">
    <property type="protein sequence ID" value="BBD77599.1"/>
    <property type="molecule type" value="Genomic_DNA"/>
</dbReference>
<gene>
    <name evidence="5" type="primary">lysA</name>
    <name evidence="11" type="ORF">HPTL_1335</name>
</gene>
<feature type="binding site" evidence="5">
    <location>
        <position position="379"/>
    </location>
    <ligand>
        <name>substrate</name>
    </ligand>
</feature>
<comment type="subunit">
    <text evidence="5">Homodimer.</text>
</comment>
<comment type="catalytic activity">
    <reaction evidence="5 8">
        <text>meso-2,6-diaminopimelate + H(+) = L-lysine + CO2</text>
        <dbReference type="Rhea" id="RHEA:15101"/>
        <dbReference type="ChEBI" id="CHEBI:15378"/>
        <dbReference type="ChEBI" id="CHEBI:16526"/>
        <dbReference type="ChEBI" id="CHEBI:32551"/>
        <dbReference type="ChEBI" id="CHEBI:57791"/>
        <dbReference type="EC" id="4.1.1.20"/>
    </reaction>
</comment>
<organism evidence="11 12">
    <name type="scientific">Hydrogenophilus thermoluteolus</name>
    <name type="common">Pseudomonas hydrogenothermophila</name>
    <dbReference type="NCBI Taxonomy" id="297"/>
    <lineage>
        <taxon>Bacteria</taxon>
        <taxon>Pseudomonadati</taxon>
        <taxon>Pseudomonadota</taxon>
        <taxon>Hydrogenophilia</taxon>
        <taxon>Hydrogenophilales</taxon>
        <taxon>Hydrogenophilaceae</taxon>
        <taxon>Hydrogenophilus</taxon>
    </lineage>
</organism>
<keyword evidence="5 8" id="KW-0457">Lysine biosynthesis</keyword>
<dbReference type="SUPFAM" id="SSF50621">
    <property type="entry name" value="Alanine racemase C-terminal domain-like"/>
    <property type="match status" value="1"/>
</dbReference>
<dbReference type="GO" id="GO:0008836">
    <property type="term" value="F:diaminopimelate decarboxylase activity"/>
    <property type="evidence" value="ECO:0007669"/>
    <property type="project" value="UniProtKB-UniRule"/>
</dbReference>
<dbReference type="PRINTS" id="PR01181">
    <property type="entry name" value="DAPDCRBXLASE"/>
</dbReference>
<dbReference type="PRINTS" id="PR01179">
    <property type="entry name" value="ODADCRBXLASE"/>
</dbReference>
<comment type="function">
    <text evidence="5">Specifically catalyzes the decarboxylation of meso-diaminopimelate (meso-DAP) to L-lysine.</text>
</comment>
<dbReference type="Proteomes" id="UP000262004">
    <property type="component" value="Chromosome"/>
</dbReference>
<evidence type="ECO:0000313" key="11">
    <source>
        <dbReference type="EMBL" id="BBD77599.1"/>
    </source>
</evidence>
<keyword evidence="3 5" id="KW-0663">Pyridoxal phosphate</keyword>
<dbReference type="UniPathway" id="UPA00034">
    <property type="reaction ID" value="UER00027"/>
</dbReference>
<dbReference type="InterPro" id="IPR000183">
    <property type="entry name" value="Orn/DAP/Arg_de-COase"/>
</dbReference>
<evidence type="ECO:0000259" key="10">
    <source>
        <dbReference type="Pfam" id="PF02784"/>
    </source>
</evidence>
<feature type="binding site" evidence="5">
    <location>
        <position position="284"/>
    </location>
    <ligand>
        <name>substrate</name>
    </ligand>
</feature>
<dbReference type="RefSeq" id="WP_197713622.1">
    <property type="nucleotide sequence ID" value="NZ_AP018558.1"/>
</dbReference>
<dbReference type="Gene3D" id="2.40.37.10">
    <property type="entry name" value="Lyase, Ornithine Decarboxylase, Chain A, domain 1"/>
    <property type="match status" value="1"/>
</dbReference>
<dbReference type="AlphaFoldDB" id="A0A2Z6DZ37"/>
<keyword evidence="2 5" id="KW-0210">Decarboxylase</keyword>
<comment type="similarity">
    <text evidence="5">Belongs to the Orn/Lys/Arg decarboxylase class-II family. LysA subfamily.</text>
</comment>
<proteinExistence type="inferred from homology"/>
<dbReference type="InterPro" id="IPR022643">
    <property type="entry name" value="De-COase2_C"/>
</dbReference>
<protein>
    <recommendedName>
        <fullName evidence="5 6">Diaminopimelate decarboxylase</fullName>
        <shortName evidence="5">DAP decarboxylase</shortName>
        <shortName evidence="5">DAPDC</shortName>
        <ecNumber evidence="5 6">4.1.1.20</ecNumber>
    </recommendedName>
</protein>
<dbReference type="HAMAP" id="MF_02120">
    <property type="entry name" value="LysA"/>
    <property type="match status" value="1"/>
</dbReference>
<accession>A0A2Z6DZ37</accession>
<dbReference type="GO" id="GO:0009089">
    <property type="term" value="P:lysine biosynthetic process via diaminopimelate"/>
    <property type="evidence" value="ECO:0007669"/>
    <property type="project" value="UniProtKB-UniRule"/>
</dbReference>
<evidence type="ECO:0000259" key="9">
    <source>
        <dbReference type="Pfam" id="PF00278"/>
    </source>
</evidence>
<dbReference type="InterPro" id="IPR002986">
    <property type="entry name" value="DAP_deCOOHase_LysA"/>
</dbReference>
<dbReference type="Pfam" id="PF00278">
    <property type="entry name" value="Orn_DAP_Arg_deC"/>
    <property type="match status" value="1"/>
</dbReference>
<evidence type="ECO:0000256" key="8">
    <source>
        <dbReference type="RuleBase" id="RU003738"/>
    </source>
</evidence>
<dbReference type="CDD" id="cd06828">
    <property type="entry name" value="PLPDE_III_DapDC"/>
    <property type="match status" value="1"/>
</dbReference>
<feature type="binding site" evidence="5">
    <location>
        <position position="352"/>
    </location>
    <ligand>
        <name>substrate</name>
    </ligand>
</feature>
<dbReference type="SUPFAM" id="SSF51419">
    <property type="entry name" value="PLP-binding barrel"/>
    <property type="match status" value="1"/>
</dbReference>
<dbReference type="InterPro" id="IPR022644">
    <property type="entry name" value="De-COase2_N"/>
</dbReference>
<dbReference type="EC" id="4.1.1.20" evidence="5 6"/>
<comment type="pathway">
    <text evidence="5 8">Amino-acid biosynthesis; L-lysine biosynthesis via DAP pathway; L-lysine from DL-2,6-diaminopimelate: step 1/1.</text>
</comment>
<feature type="binding site" evidence="5">
    <location>
        <position position="379"/>
    </location>
    <ligand>
        <name>pyridoxal 5'-phosphate</name>
        <dbReference type="ChEBI" id="CHEBI:597326"/>
    </ligand>
</feature>
<evidence type="ECO:0000256" key="7">
    <source>
        <dbReference type="PIRSR" id="PIRSR600183-50"/>
    </source>
</evidence>